<reference evidence="7" key="1">
    <citation type="submission" date="2017-09" db="EMBL/GenBank/DDBJ databases">
        <title>Genome sequence of Nannocystis excedens DSM 71.</title>
        <authorList>
            <person name="Blom J."/>
        </authorList>
    </citation>
    <scope>NUCLEOTIDE SEQUENCE [LARGE SCALE GENOMIC DNA]</scope>
    <source>
        <strain evidence="7">type strain: E19</strain>
    </source>
</reference>
<evidence type="ECO:0000256" key="2">
    <source>
        <dbReference type="ARBA" id="ARBA00022448"/>
    </source>
</evidence>
<sequence length="441" mass="47922">MSEGRAGEQATGVLPTAARMPTPRHVRAGFIPLVDAAVLIAARERGFAAKEGLELDLVKDVSWSNIRDRLAFRQFDVAHMLAPMPVASALSVGSNPYPIIAPIALGRGGNAITLSIALYRQMQELCGLDGTEPSMANAQALKKIVQHRKANGEPTLVFAMTYPFSSHNYEFRYWMAAAGIHPDQDVRMVVIPPPLAADALQAGAIDGFCVGAPWNMIAVEEGHGRIVATKADLWGASPEKVLGMRPEWAEENHDTVKRLIVALDGAARWCDALENREELASILAHSSYVGAPASILKRVLLGEFAVDPNGESRTVKDYFVFHRQAANFPWVSQALWIYSQMVRWGQIRFDERFVEATAKAFRPDLYREALAGSDTPIPAIDSKDEGTAEASVVPTIDGTPLQIGPDLFCDGRVFKPSAIEAYIDSFELSTTAKPASAGDQP</sequence>
<keyword evidence="2" id="KW-0813">Transport</keyword>
<evidence type="ECO:0000313" key="7">
    <source>
        <dbReference type="Proteomes" id="UP000223606"/>
    </source>
</evidence>
<proteinExistence type="predicted"/>
<keyword evidence="4" id="KW-0997">Cell inner membrane</keyword>
<keyword evidence="5" id="KW-0472">Membrane</keyword>
<accession>A0A2C9D694</accession>
<dbReference type="SUPFAM" id="SSF53850">
    <property type="entry name" value="Periplasmic binding protein-like II"/>
    <property type="match status" value="1"/>
</dbReference>
<evidence type="ECO:0000256" key="1">
    <source>
        <dbReference type="ARBA" id="ARBA00004308"/>
    </source>
</evidence>
<keyword evidence="3" id="KW-1003">Cell membrane</keyword>
<evidence type="ECO:0000256" key="4">
    <source>
        <dbReference type="ARBA" id="ARBA00022519"/>
    </source>
</evidence>
<dbReference type="Proteomes" id="UP000223606">
    <property type="component" value="Chromosome 1"/>
</dbReference>
<dbReference type="PANTHER" id="PTHR30024:SF43">
    <property type="entry name" value="BLL4572 PROTEIN"/>
    <property type="match status" value="1"/>
</dbReference>
<evidence type="ECO:0000313" key="6">
    <source>
        <dbReference type="EMBL" id="SON55763.1"/>
    </source>
</evidence>
<organism evidence="6 7">
    <name type="scientific">Hartmannibacter diazotrophicus</name>
    <dbReference type="NCBI Taxonomy" id="1482074"/>
    <lineage>
        <taxon>Bacteria</taxon>
        <taxon>Pseudomonadati</taxon>
        <taxon>Pseudomonadota</taxon>
        <taxon>Alphaproteobacteria</taxon>
        <taxon>Hyphomicrobiales</taxon>
        <taxon>Pleomorphomonadaceae</taxon>
        <taxon>Hartmannibacter</taxon>
    </lineage>
</organism>
<gene>
    <name evidence="6" type="primary">nrtA_1</name>
    <name evidence="6" type="ORF">HDIA_2222</name>
</gene>
<evidence type="ECO:0000256" key="3">
    <source>
        <dbReference type="ARBA" id="ARBA00022475"/>
    </source>
</evidence>
<dbReference type="Gene3D" id="3.40.190.10">
    <property type="entry name" value="Periplasmic binding protein-like II"/>
    <property type="match status" value="2"/>
</dbReference>
<dbReference type="PANTHER" id="PTHR30024">
    <property type="entry name" value="ALIPHATIC SULFONATES-BINDING PROTEIN-RELATED"/>
    <property type="match status" value="1"/>
</dbReference>
<dbReference type="GO" id="GO:0012505">
    <property type="term" value="C:endomembrane system"/>
    <property type="evidence" value="ECO:0007669"/>
    <property type="project" value="UniProtKB-SubCell"/>
</dbReference>
<dbReference type="CDD" id="cd13553">
    <property type="entry name" value="PBP2_NrtA_CpmA_like"/>
    <property type="match status" value="1"/>
</dbReference>
<keyword evidence="7" id="KW-1185">Reference proteome</keyword>
<comment type="subcellular location">
    <subcellularLocation>
        <location evidence="1">Endomembrane system</location>
    </subcellularLocation>
</comment>
<dbReference type="AlphaFoldDB" id="A0A2C9D694"/>
<protein>
    <submittedName>
        <fullName evidence="6">Nitrate transport protein NrtA</fullName>
    </submittedName>
</protein>
<dbReference type="KEGG" id="hdi:HDIA_2222"/>
<dbReference type="InterPro" id="IPR044527">
    <property type="entry name" value="NrtA/CpmA_ABC-bd_dom"/>
</dbReference>
<dbReference type="EMBL" id="LT960614">
    <property type="protein sequence ID" value="SON55763.1"/>
    <property type="molecule type" value="Genomic_DNA"/>
</dbReference>
<evidence type="ECO:0000256" key="5">
    <source>
        <dbReference type="ARBA" id="ARBA00023136"/>
    </source>
</evidence>
<dbReference type="Pfam" id="PF13379">
    <property type="entry name" value="NMT1_2"/>
    <property type="match status" value="1"/>
</dbReference>
<name>A0A2C9D694_9HYPH</name>